<evidence type="ECO:0008006" key="10">
    <source>
        <dbReference type="Google" id="ProtNLM"/>
    </source>
</evidence>
<protein>
    <recommendedName>
        <fullName evidence="10">Integrase</fullName>
    </recommendedName>
</protein>
<dbReference type="Proteomes" id="UP000387223">
    <property type="component" value="Unassembled WGS sequence"/>
</dbReference>
<organism evidence="8 9">
    <name type="scientific">Marinobacter salsuginis</name>
    <dbReference type="NCBI Taxonomy" id="418719"/>
    <lineage>
        <taxon>Bacteria</taxon>
        <taxon>Pseudomonadati</taxon>
        <taxon>Pseudomonadota</taxon>
        <taxon>Gammaproteobacteria</taxon>
        <taxon>Pseudomonadales</taxon>
        <taxon>Marinobacteraceae</taxon>
        <taxon>Marinobacter</taxon>
    </lineage>
</organism>
<feature type="domain" description="Tyr recombinase" evidence="6">
    <location>
        <begin position="124"/>
        <end position="324"/>
    </location>
</feature>
<dbReference type="RefSeq" id="WP_136632153.1">
    <property type="nucleotide sequence ID" value="NZ_BGZI01000009.1"/>
</dbReference>
<dbReference type="AlphaFoldDB" id="A0A5M3PYT2"/>
<keyword evidence="1" id="KW-0229">DNA integration</keyword>
<feature type="region of interest" description="Disordered" evidence="5">
    <location>
        <begin position="1"/>
        <end position="21"/>
    </location>
</feature>
<dbReference type="InterPro" id="IPR010998">
    <property type="entry name" value="Integrase_recombinase_N"/>
</dbReference>
<dbReference type="SUPFAM" id="SSF47823">
    <property type="entry name" value="lambda integrase-like, N-terminal domain"/>
    <property type="match status" value="1"/>
</dbReference>
<evidence type="ECO:0000313" key="9">
    <source>
        <dbReference type="Proteomes" id="UP000387223"/>
    </source>
</evidence>
<evidence type="ECO:0000313" key="8">
    <source>
        <dbReference type="EMBL" id="GBO88104.1"/>
    </source>
</evidence>
<evidence type="ECO:0000256" key="1">
    <source>
        <dbReference type="ARBA" id="ARBA00022908"/>
    </source>
</evidence>
<dbReference type="Gene3D" id="1.10.150.130">
    <property type="match status" value="1"/>
</dbReference>
<evidence type="ECO:0000256" key="4">
    <source>
        <dbReference type="PROSITE-ProRule" id="PRU01248"/>
    </source>
</evidence>
<dbReference type="GO" id="GO:0006310">
    <property type="term" value="P:DNA recombination"/>
    <property type="evidence" value="ECO:0007669"/>
    <property type="project" value="UniProtKB-KW"/>
</dbReference>
<dbReference type="GO" id="GO:0015074">
    <property type="term" value="P:DNA integration"/>
    <property type="evidence" value="ECO:0007669"/>
    <property type="project" value="UniProtKB-KW"/>
</dbReference>
<dbReference type="PANTHER" id="PTHR34605">
    <property type="entry name" value="PHAGE_INTEGRASE DOMAIN-CONTAINING PROTEIN"/>
    <property type="match status" value="1"/>
</dbReference>
<reference evidence="8 9" key="1">
    <citation type="journal article" date="2019" name="J. Gen. Appl. Microbiol.">
        <title>Aerobic degradation of cis-dichloroethene by the marine bacterium Marinobacter salsuginis strain 5N-3.</title>
        <authorList>
            <person name="Inoue Y."/>
            <person name="Fukunaga Y."/>
            <person name="Katsumata H."/>
            <person name="Ohji S."/>
            <person name="Hosoyama A."/>
            <person name="Mori K."/>
            <person name="Ando K."/>
        </authorList>
    </citation>
    <scope>NUCLEOTIDE SEQUENCE [LARGE SCALE GENOMIC DNA]</scope>
    <source>
        <strain evidence="8 9">NBRC 109114</strain>
    </source>
</reference>
<dbReference type="PANTHER" id="PTHR34605:SF4">
    <property type="entry name" value="DNA ADENINE METHYLTRANSFERASE"/>
    <property type="match status" value="1"/>
</dbReference>
<name>A0A5M3PYT2_9GAMM</name>
<dbReference type="SUPFAM" id="SSF56349">
    <property type="entry name" value="DNA breaking-rejoining enzymes"/>
    <property type="match status" value="1"/>
</dbReference>
<evidence type="ECO:0000256" key="5">
    <source>
        <dbReference type="SAM" id="MobiDB-lite"/>
    </source>
</evidence>
<dbReference type="InterPro" id="IPR002104">
    <property type="entry name" value="Integrase_catalytic"/>
</dbReference>
<proteinExistence type="predicted"/>
<gene>
    <name evidence="8" type="ORF">MSSD14B_17720</name>
</gene>
<dbReference type="Pfam" id="PF00589">
    <property type="entry name" value="Phage_integrase"/>
    <property type="match status" value="1"/>
</dbReference>
<keyword evidence="3" id="KW-0233">DNA recombination</keyword>
<dbReference type="InterPro" id="IPR013762">
    <property type="entry name" value="Integrase-like_cat_sf"/>
</dbReference>
<dbReference type="CDD" id="cd00799">
    <property type="entry name" value="INT_Cre_C"/>
    <property type="match status" value="1"/>
</dbReference>
<feature type="compositionally biased region" description="Polar residues" evidence="5">
    <location>
        <begin position="1"/>
        <end position="13"/>
    </location>
</feature>
<accession>A0A5M3PYT2</accession>
<dbReference type="EMBL" id="BGZI01000009">
    <property type="protein sequence ID" value="GBO88104.1"/>
    <property type="molecule type" value="Genomic_DNA"/>
</dbReference>
<evidence type="ECO:0000256" key="3">
    <source>
        <dbReference type="ARBA" id="ARBA00023172"/>
    </source>
</evidence>
<keyword evidence="2 4" id="KW-0238">DNA-binding</keyword>
<evidence type="ECO:0000256" key="2">
    <source>
        <dbReference type="ARBA" id="ARBA00023125"/>
    </source>
</evidence>
<evidence type="ECO:0000259" key="7">
    <source>
        <dbReference type="PROSITE" id="PS51900"/>
    </source>
</evidence>
<dbReference type="PROSITE" id="PS51898">
    <property type="entry name" value="TYR_RECOMBINASE"/>
    <property type="match status" value="1"/>
</dbReference>
<sequence length="357" mass="40256">MSNKPSISTTDLSLRNEESSLAAHQESEALRHYLQAATSDNTRKAYRSAIRQFEKWGGRLPTDRDTVVRYLLSRAESLNSRTLDLHLTAIGQWHHYQGITDPVHNPLVRKTMEGIRRSHGQPKRKAKALRLEHIAQMVNYLRQLPDSKKKHRDIALVLTGFFGAFRRSELTAIQVSDLMWEPEGLIIRLPRSKTDQEAMGLARALPFGAPGCCPATAIKDWMAVASVDEGPLFRPVNRWDQVQAKPLNPGAVNDLLKTLGTACQFEFVPELSSHSFRRGLSTSAARERVDFELIKKQGGWKSDATVWEYIEEGQQLSDNATVILMDKMATLLHSISRFAVYPPVASPTEYSDQRQIV</sequence>
<dbReference type="Gene3D" id="1.10.443.10">
    <property type="entry name" value="Intergrase catalytic core"/>
    <property type="match status" value="1"/>
</dbReference>
<evidence type="ECO:0000259" key="6">
    <source>
        <dbReference type="PROSITE" id="PS51898"/>
    </source>
</evidence>
<dbReference type="InterPro" id="IPR044068">
    <property type="entry name" value="CB"/>
</dbReference>
<dbReference type="GO" id="GO:0003677">
    <property type="term" value="F:DNA binding"/>
    <property type="evidence" value="ECO:0007669"/>
    <property type="project" value="UniProtKB-UniRule"/>
</dbReference>
<dbReference type="InterPro" id="IPR052925">
    <property type="entry name" value="Phage_Integrase-like_Recomb"/>
</dbReference>
<comment type="caution">
    <text evidence="8">The sequence shown here is derived from an EMBL/GenBank/DDBJ whole genome shotgun (WGS) entry which is preliminary data.</text>
</comment>
<feature type="domain" description="Core-binding (CB)" evidence="7">
    <location>
        <begin position="24"/>
        <end position="98"/>
    </location>
</feature>
<dbReference type="InterPro" id="IPR011010">
    <property type="entry name" value="DNA_brk_join_enz"/>
</dbReference>
<dbReference type="PROSITE" id="PS51900">
    <property type="entry name" value="CB"/>
    <property type="match status" value="1"/>
</dbReference>